<keyword evidence="3" id="KW-0732">Signal</keyword>
<dbReference type="GO" id="GO:0016798">
    <property type="term" value="F:hydrolase activity, acting on glycosyl bonds"/>
    <property type="evidence" value="ECO:0007669"/>
    <property type="project" value="UniProtKB-KW"/>
</dbReference>
<dbReference type="RefSeq" id="WP_123214350.1">
    <property type="nucleotide sequence ID" value="NZ_RJTM01000011.1"/>
</dbReference>
<keyword evidence="5" id="KW-0326">Glycosidase</keyword>
<dbReference type="InterPro" id="IPR008977">
    <property type="entry name" value="PHM/PNGase_F_dom_sf"/>
</dbReference>
<dbReference type="PANTHER" id="PTHR39319:SF1">
    <property type="entry name" value="SI:DKEY-256H2.1"/>
    <property type="match status" value="1"/>
</dbReference>
<keyword evidence="1" id="KW-1015">Disulfide bond</keyword>
<evidence type="ECO:0000313" key="5">
    <source>
        <dbReference type="EMBL" id="RNL93440.1"/>
    </source>
</evidence>
<evidence type="ECO:0000313" key="6">
    <source>
        <dbReference type="Proteomes" id="UP000267469"/>
    </source>
</evidence>
<dbReference type="Proteomes" id="UP000267469">
    <property type="component" value="Unassembled WGS sequence"/>
</dbReference>
<feature type="region of interest" description="Disordered" evidence="2">
    <location>
        <begin position="332"/>
        <end position="351"/>
    </location>
</feature>
<dbReference type="InterPro" id="IPR015197">
    <property type="entry name" value="PngaseF_C"/>
</dbReference>
<dbReference type="Pfam" id="PF09113">
    <property type="entry name" value="N-glycanase_C"/>
    <property type="match status" value="1"/>
</dbReference>
<accession>A0A3N0EZW0</accession>
<proteinExistence type="predicted"/>
<protein>
    <submittedName>
        <fullName evidence="5">Peptide-N-glycosidase</fullName>
    </submittedName>
</protein>
<sequence length="639" mass="72852">MKQLLLVALFCLGTGGNLFAQQIHHVVSHKGETVVTDPSKGTNSYPRWAVFPDREEDIRSVILRLTFECPDGMRCADWDYLDYVIVKQTGGVRGDTLNYEIARMLTPYGGRFRDEWKFDWKVDVTDFNSILRDSVLIDYVHTGYEDNKTRGWKVTVDFEIMKGSPVAEPAAIHKVYDGIYDYGNEENPIESHLKPVTIKATPETVFARLKLHHTGHGMDRNGCGEFCDKYRDIKWNGNLINRKNIWMACGENPLYPQAGTWIFDRANWCPGYLLQPDEYQLAVTPGADYTLDVDMEPYTTDNPSAQEHITAYIIEYAKVAARNDVTLTDILSPSDEAGHGRENPNGGLPVIRVKNNGENPLRSMLVKYFIGGEKQKTFKWKGNIPFGETAVITLPEEIFSAKDSAVFTVALSRPNGKKDGFPGDNSKTSTYKRPDIFPKDIVVYFKTNKNPGQNSYRITDSFDNILFEKDSTSLKPDTLYRDTLALPDGNYIFTTEDRAGNGLEFWYHTKEGRGSVKLLDTLGQAIRQFESDFGSSIRYNFTVKQGMPYRIDPEPSIAVFPARTDGPVTLDYFANTEEDVKVLITEQENEDHILEEHHYTKLSRGSFTYDLSYLPKMRCYIRVLVKGKEIFKNRIRLKE</sequence>
<name>A0A3N0EZW0_SINP1</name>
<dbReference type="OrthoDB" id="6281169at2"/>
<dbReference type="EMBL" id="RJTM01000011">
    <property type="protein sequence ID" value="RNL93440.1"/>
    <property type="molecule type" value="Genomic_DNA"/>
</dbReference>
<feature type="chain" id="PRO_5018173920" evidence="3">
    <location>
        <begin position="21"/>
        <end position="639"/>
    </location>
</feature>
<feature type="signal peptide" evidence="3">
    <location>
        <begin position="1"/>
        <end position="20"/>
    </location>
</feature>
<dbReference type="SUPFAM" id="SSF49742">
    <property type="entry name" value="PHM/PNGase F"/>
    <property type="match status" value="2"/>
</dbReference>
<dbReference type="Gene3D" id="2.60.120.230">
    <property type="match status" value="2"/>
</dbReference>
<gene>
    <name evidence="5" type="ORF">ED312_02110</name>
</gene>
<dbReference type="GO" id="GO:0016715">
    <property type="term" value="F:oxidoreductase activity, acting on paired donors, with incorporation or reduction of molecular oxygen, reduced ascorbate as one donor, and incorporation of one atom of oxygen"/>
    <property type="evidence" value="ECO:0007669"/>
    <property type="project" value="InterPro"/>
</dbReference>
<dbReference type="AlphaFoldDB" id="A0A3N0EZW0"/>
<keyword evidence="5" id="KW-0378">Hydrolase</keyword>
<feature type="domain" description="Peptide-N-glycosidase F C-terminal" evidence="4">
    <location>
        <begin position="194"/>
        <end position="307"/>
    </location>
</feature>
<evidence type="ECO:0000259" key="4">
    <source>
        <dbReference type="Pfam" id="PF09113"/>
    </source>
</evidence>
<evidence type="ECO:0000256" key="1">
    <source>
        <dbReference type="ARBA" id="ARBA00023157"/>
    </source>
</evidence>
<evidence type="ECO:0000256" key="3">
    <source>
        <dbReference type="SAM" id="SignalP"/>
    </source>
</evidence>
<keyword evidence="6" id="KW-1185">Reference proteome</keyword>
<evidence type="ECO:0000256" key="2">
    <source>
        <dbReference type="SAM" id="MobiDB-lite"/>
    </source>
</evidence>
<dbReference type="InterPro" id="IPR014784">
    <property type="entry name" value="Cu2_ascorb_mOase-like_C"/>
</dbReference>
<comment type="caution">
    <text evidence="5">The sequence shown here is derived from an EMBL/GenBank/DDBJ whole genome shotgun (WGS) entry which is preliminary data.</text>
</comment>
<organism evidence="5 6">
    <name type="scientific">Sinomicrobium pectinilyticum</name>
    <dbReference type="NCBI Taxonomy" id="1084421"/>
    <lineage>
        <taxon>Bacteria</taxon>
        <taxon>Pseudomonadati</taxon>
        <taxon>Bacteroidota</taxon>
        <taxon>Flavobacteriia</taxon>
        <taxon>Flavobacteriales</taxon>
        <taxon>Flavobacteriaceae</taxon>
        <taxon>Sinomicrobium</taxon>
    </lineage>
</organism>
<dbReference type="PANTHER" id="PTHR39319">
    <property type="entry name" value="SI:DKEY-256H2.1"/>
    <property type="match status" value="1"/>
</dbReference>
<reference evidence="5 6" key="1">
    <citation type="submission" date="2018-10" db="EMBL/GenBank/DDBJ databases">
        <title>Sinomicrobium pectinilyticum sp. nov., a pectinase-producing bacterium isolated from alkaline and saline soil, and emended description of the genus Sinomicrobium.</title>
        <authorList>
            <person name="Cheng B."/>
            <person name="Li C."/>
            <person name="Lai Q."/>
            <person name="Du M."/>
            <person name="Shao Z."/>
            <person name="Xu P."/>
            <person name="Yang C."/>
        </authorList>
    </citation>
    <scope>NUCLEOTIDE SEQUENCE [LARGE SCALE GENOMIC DNA]</scope>
    <source>
        <strain evidence="5 6">5DNS001</strain>
    </source>
</reference>
<dbReference type="InterPro" id="IPR053251">
    <property type="entry name" value="N-glycanase"/>
</dbReference>